<dbReference type="RefSeq" id="WP_120382005.1">
    <property type="nucleotide sequence ID" value="NZ_JAQNQY010000014.1"/>
</dbReference>
<name>A0AAW6G3I0_BACUN</name>
<dbReference type="InterPro" id="IPR035069">
    <property type="entry name" value="TTHA1013/TTHA0281-like"/>
</dbReference>
<comment type="caution">
    <text evidence="1">The sequence shown here is derived from an EMBL/GenBank/DDBJ whole genome shotgun (WGS) entry which is preliminary data.</text>
</comment>
<organism evidence="1 2">
    <name type="scientific">Bacteroides uniformis</name>
    <dbReference type="NCBI Taxonomy" id="820"/>
    <lineage>
        <taxon>Bacteria</taxon>
        <taxon>Pseudomonadati</taxon>
        <taxon>Bacteroidota</taxon>
        <taxon>Bacteroidia</taxon>
        <taxon>Bacteroidales</taxon>
        <taxon>Bacteroidaceae</taxon>
        <taxon>Bacteroides</taxon>
    </lineage>
</organism>
<protein>
    <submittedName>
        <fullName evidence="1">Uncharacterized protein</fullName>
    </submittedName>
</protein>
<dbReference type="Proteomes" id="UP001218502">
    <property type="component" value="Unassembled WGS sequence"/>
</dbReference>
<dbReference type="SUPFAM" id="SSF143100">
    <property type="entry name" value="TTHA1013/TTHA0281-like"/>
    <property type="match status" value="1"/>
</dbReference>
<evidence type="ECO:0000313" key="1">
    <source>
        <dbReference type="EMBL" id="MDC1753525.1"/>
    </source>
</evidence>
<reference evidence="1" key="1">
    <citation type="submission" date="2022-10" db="EMBL/GenBank/DDBJ databases">
        <title>Human gut microbiome strain richness.</title>
        <authorList>
            <person name="Chen-Liaw A."/>
        </authorList>
    </citation>
    <scope>NUCLEOTIDE SEQUENCE</scope>
    <source>
        <strain evidence="1">A1_m1001262Bd0_191120</strain>
    </source>
</reference>
<evidence type="ECO:0000313" key="2">
    <source>
        <dbReference type="Proteomes" id="UP001218502"/>
    </source>
</evidence>
<dbReference type="AlphaFoldDB" id="A0AAW6G3I0"/>
<gene>
    <name evidence="1" type="ORF">POY80_13840</name>
</gene>
<accession>A0AAW6G3I0</accession>
<sequence length="65" mass="7278">MKLNRNDYTVEAAAGGGFYAYFMNNVLCSAYGETPDEACENLEQIHSINSLEVMSARCRCAFCHF</sequence>
<dbReference type="EMBL" id="JAQNQY010000014">
    <property type="protein sequence ID" value="MDC1753525.1"/>
    <property type="molecule type" value="Genomic_DNA"/>
</dbReference>
<proteinExistence type="predicted"/>